<protein>
    <submittedName>
        <fullName evidence="10">Cytochrome P450</fullName>
    </submittedName>
</protein>
<dbReference type="CDD" id="cd11041">
    <property type="entry name" value="CYP503A1-like"/>
    <property type="match status" value="1"/>
</dbReference>
<evidence type="ECO:0000256" key="9">
    <source>
        <dbReference type="SAM" id="MobiDB-lite"/>
    </source>
</evidence>
<dbReference type="SUPFAM" id="SSF48264">
    <property type="entry name" value="Cytochrome P450"/>
    <property type="match status" value="1"/>
</dbReference>
<reference evidence="11" key="1">
    <citation type="submission" date="2016-02" db="EMBL/GenBank/DDBJ databases">
        <title>Draft genome sequence of Microdochium bolleyi, a fungal endophyte of beachgrass.</title>
        <authorList>
            <consortium name="DOE Joint Genome Institute"/>
            <person name="David A.S."/>
            <person name="May G."/>
            <person name="Haridas S."/>
            <person name="Lim J."/>
            <person name="Wang M."/>
            <person name="Labutti K."/>
            <person name="Lipzen A."/>
            <person name="Barry K."/>
            <person name="Grigoriev I.V."/>
        </authorList>
    </citation>
    <scope>NUCLEOTIDE SEQUENCE [LARGE SCALE GENOMIC DNA]</scope>
    <source>
        <strain evidence="11">J235TASD1</strain>
    </source>
</reference>
<dbReference type="Pfam" id="PF00067">
    <property type="entry name" value="p450"/>
    <property type="match status" value="1"/>
</dbReference>
<dbReference type="InParanoid" id="A0A136JCD3"/>
<dbReference type="InterPro" id="IPR002403">
    <property type="entry name" value="Cyt_P450_E_grp-IV"/>
</dbReference>
<evidence type="ECO:0000256" key="4">
    <source>
        <dbReference type="ARBA" id="ARBA00023002"/>
    </source>
</evidence>
<gene>
    <name evidence="10" type="ORF">Micbo1qcDRAFT_46728</name>
</gene>
<keyword evidence="7 8" id="KW-0349">Heme</keyword>
<dbReference type="AlphaFoldDB" id="A0A136JCD3"/>
<dbReference type="GO" id="GO:0020037">
    <property type="term" value="F:heme binding"/>
    <property type="evidence" value="ECO:0007669"/>
    <property type="project" value="InterPro"/>
</dbReference>
<dbReference type="Gene3D" id="1.10.630.10">
    <property type="entry name" value="Cytochrome P450"/>
    <property type="match status" value="1"/>
</dbReference>
<evidence type="ECO:0000256" key="2">
    <source>
        <dbReference type="ARBA" id="ARBA00010617"/>
    </source>
</evidence>
<dbReference type="PRINTS" id="PR00465">
    <property type="entry name" value="EP450IV"/>
</dbReference>
<evidence type="ECO:0000256" key="3">
    <source>
        <dbReference type="ARBA" id="ARBA00022723"/>
    </source>
</evidence>
<dbReference type="STRING" id="196109.A0A136JCD3"/>
<dbReference type="EMBL" id="KQ964247">
    <property type="protein sequence ID" value="KXJ94825.1"/>
    <property type="molecule type" value="Genomic_DNA"/>
</dbReference>
<evidence type="ECO:0000256" key="6">
    <source>
        <dbReference type="ARBA" id="ARBA00023033"/>
    </source>
</evidence>
<accession>A0A136JCD3</accession>
<dbReference type="InterPro" id="IPR036396">
    <property type="entry name" value="Cyt_P450_sf"/>
</dbReference>
<keyword evidence="4 8" id="KW-0560">Oxidoreductase</keyword>
<dbReference type="GO" id="GO:0005506">
    <property type="term" value="F:iron ion binding"/>
    <property type="evidence" value="ECO:0007669"/>
    <property type="project" value="InterPro"/>
</dbReference>
<dbReference type="InterPro" id="IPR001128">
    <property type="entry name" value="Cyt_P450"/>
</dbReference>
<dbReference type="GO" id="GO:0016705">
    <property type="term" value="F:oxidoreductase activity, acting on paired donors, with incorporation or reduction of molecular oxygen"/>
    <property type="evidence" value="ECO:0007669"/>
    <property type="project" value="InterPro"/>
</dbReference>
<keyword evidence="5 7" id="KW-0408">Iron</keyword>
<keyword evidence="11" id="KW-1185">Reference proteome</keyword>
<dbReference type="PROSITE" id="PS00086">
    <property type="entry name" value="CYTOCHROME_P450"/>
    <property type="match status" value="1"/>
</dbReference>
<dbReference type="GO" id="GO:0004497">
    <property type="term" value="F:monooxygenase activity"/>
    <property type="evidence" value="ECO:0007669"/>
    <property type="project" value="UniProtKB-KW"/>
</dbReference>
<evidence type="ECO:0000256" key="8">
    <source>
        <dbReference type="RuleBase" id="RU000461"/>
    </source>
</evidence>
<dbReference type="PANTHER" id="PTHR46206:SF7">
    <property type="entry name" value="P450, PUTATIVE (EUROFUNG)-RELATED"/>
    <property type="match status" value="1"/>
</dbReference>
<comment type="cofactor">
    <cofactor evidence="1 7">
        <name>heme</name>
        <dbReference type="ChEBI" id="CHEBI:30413"/>
    </cofactor>
</comment>
<feature type="binding site" description="axial binding residue" evidence="7">
    <location>
        <position position="490"/>
    </location>
    <ligand>
        <name>heme</name>
        <dbReference type="ChEBI" id="CHEBI:30413"/>
    </ligand>
    <ligandPart>
        <name>Fe</name>
        <dbReference type="ChEBI" id="CHEBI:18248"/>
    </ligandPart>
</feature>
<organism evidence="10 11">
    <name type="scientific">Microdochium bolleyi</name>
    <dbReference type="NCBI Taxonomy" id="196109"/>
    <lineage>
        <taxon>Eukaryota</taxon>
        <taxon>Fungi</taxon>
        <taxon>Dikarya</taxon>
        <taxon>Ascomycota</taxon>
        <taxon>Pezizomycotina</taxon>
        <taxon>Sordariomycetes</taxon>
        <taxon>Xylariomycetidae</taxon>
        <taxon>Xylariales</taxon>
        <taxon>Microdochiaceae</taxon>
        <taxon>Microdochium</taxon>
    </lineage>
</organism>
<dbReference type="PANTHER" id="PTHR46206">
    <property type="entry name" value="CYTOCHROME P450"/>
    <property type="match status" value="1"/>
</dbReference>
<evidence type="ECO:0000313" key="11">
    <source>
        <dbReference type="Proteomes" id="UP000070501"/>
    </source>
</evidence>
<dbReference type="Proteomes" id="UP000070501">
    <property type="component" value="Unassembled WGS sequence"/>
</dbReference>
<evidence type="ECO:0000256" key="7">
    <source>
        <dbReference type="PIRSR" id="PIRSR602403-1"/>
    </source>
</evidence>
<evidence type="ECO:0000256" key="5">
    <source>
        <dbReference type="ARBA" id="ARBA00023004"/>
    </source>
</evidence>
<dbReference type="InterPro" id="IPR017972">
    <property type="entry name" value="Cyt_P450_CS"/>
</dbReference>
<name>A0A136JCD3_9PEZI</name>
<evidence type="ECO:0000313" key="10">
    <source>
        <dbReference type="EMBL" id="KXJ94825.1"/>
    </source>
</evidence>
<sequence>MQPVESASHAVTLAQELVERWPYAASATAALVAGLLAQYLLKPDPLAGIPIVGKGGVHQRRKFFMSGRARELYFEGYQKVFNATNALFRITSARESEIIVIDPKYAKELAKVPDEFLSFTKAIEESMQEKYIHLAGNAGEFLPHTIKANLTPALGRLNPVLAQEVRESMEVELPQTSEWTEFVLSPKLYRIVAQASGRIFIGPELCRKEEYLDAAINYTIDVMIAVFIVLYMPTWLRPLLAPWVPQVRKLKQRRQKAKDFLVPIITARRKAAAENPNYQPPDDMLQWMDDDLTKQQGKRPTVEDLAIHQLGISFAAIHTTTSTVTNIIYTLAAMPELIPILRDDVKQALEETDGVFTSLALQNMKKLDSFMKENLRFYSMSAGSFQRKVLQPFQLSNGQAIPAGVIIELPQCAVNADASVFPDADKFDAMRYYKLRQSKEGGADPSPNADESETKAPKLTGAKAAEVTASSQFVSVSPSSLTFGLGRHACPGRFFAANEIKMILSVMLLHYDIALPEGETERFENITRAHSSMPDPKKPVRMRKL</sequence>
<keyword evidence="6 8" id="KW-0503">Monooxygenase</keyword>
<dbReference type="OrthoDB" id="1844152at2759"/>
<feature type="region of interest" description="Disordered" evidence="9">
    <location>
        <begin position="438"/>
        <end position="461"/>
    </location>
</feature>
<evidence type="ECO:0000256" key="1">
    <source>
        <dbReference type="ARBA" id="ARBA00001971"/>
    </source>
</evidence>
<proteinExistence type="inferred from homology"/>
<keyword evidence="3 7" id="KW-0479">Metal-binding</keyword>
<comment type="similarity">
    <text evidence="2 8">Belongs to the cytochrome P450 family.</text>
</comment>